<gene>
    <name evidence="4" type="ORF">EYZ11_012132</name>
</gene>
<feature type="repeat" description="ANK" evidence="3">
    <location>
        <begin position="47"/>
        <end position="73"/>
    </location>
</feature>
<name>A0A4S3J1L7_9EURO</name>
<dbReference type="PANTHER" id="PTHR24171">
    <property type="entry name" value="ANKYRIN REPEAT DOMAIN-CONTAINING PROTEIN 39-RELATED"/>
    <property type="match status" value="1"/>
</dbReference>
<protein>
    <submittedName>
        <fullName evidence="4">Uncharacterized protein</fullName>
    </submittedName>
</protein>
<dbReference type="STRING" id="1220188.A0A4S3J1L7"/>
<dbReference type="PROSITE" id="PS50297">
    <property type="entry name" value="ANK_REP_REGION"/>
    <property type="match status" value="2"/>
</dbReference>
<organism evidence="4 5">
    <name type="scientific">Aspergillus tanneri</name>
    <dbReference type="NCBI Taxonomy" id="1220188"/>
    <lineage>
        <taxon>Eukaryota</taxon>
        <taxon>Fungi</taxon>
        <taxon>Dikarya</taxon>
        <taxon>Ascomycota</taxon>
        <taxon>Pezizomycotina</taxon>
        <taxon>Eurotiomycetes</taxon>
        <taxon>Eurotiomycetidae</taxon>
        <taxon>Eurotiales</taxon>
        <taxon>Aspergillaceae</taxon>
        <taxon>Aspergillus</taxon>
        <taxon>Aspergillus subgen. Circumdati</taxon>
    </lineage>
</organism>
<keyword evidence="5" id="KW-1185">Reference proteome</keyword>
<dbReference type="PROSITE" id="PS50088">
    <property type="entry name" value="ANK_REPEAT"/>
    <property type="match status" value="2"/>
</dbReference>
<keyword evidence="2 3" id="KW-0040">ANK repeat</keyword>
<dbReference type="VEuPathDB" id="FungiDB:EYZ11_012132"/>
<evidence type="ECO:0000313" key="4">
    <source>
        <dbReference type="EMBL" id="THC88422.1"/>
    </source>
</evidence>
<dbReference type="EMBL" id="SOSA01000850">
    <property type="protein sequence ID" value="THC88422.1"/>
    <property type="molecule type" value="Genomic_DNA"/>
</dbReference>
<feature type="repeat" description="ANK" evidence="3">
    <location>
        <begin position="12"/>
        <end position="44"/>
    </location>
</feature>
<dbReference type="AlphaFoldDB" id="A0A4S3J1L7"/>
<dbReference type="SMART" id="SM00248">
    <property type="entry name" value="ANK"/>
    <property type="match status" value="2"/>
</dbReference>
<comment type="caution">
    <text evidence="4">The sequence shown here is derived from an EMBL/GenBank/DDBJ whole genome shotgun (WGS) entry which is preliminary data.</text>
</comment>
<evidence type="ECO:0000256" key="1">
    <source>
        <dbReference type="ARBA" id="ARBA00022737"/>
    </source>
</evidence>
<dbReference type="SUPFAM" id="SSF48403">
    <property type="entry name" value="Ankyrin repeat"/>
    <property type="match status" value="1"/>
</dbReference>
<proteinExistence type="predicted"/>
<dbReference type="Gene3D" id="1.25.40.20">
    <property type="entry name" value="Ankyrin repeat-containing domain"/>
    <property type="match status" value="1"/>
</dbReference>
<reference evidence="4 5" key="1">
    <citation type="submission" date="2019-03" db="EMBL/GenBank/DDBJ databases">
        <title>The genome sequence of a newly discovered highly antifungal drug resistant Aspergillus species, Aspergillus tanneri NIH 1004.</title>
        <authorList>
            <person name="Mounaud S."/>
            <person name="Singh I."/>
            <person name="Joardar V."/>
            <person name="Pakala S."/>
            <person name="Pakala S."/>
            <person name="Venepally P."/>
            <person name="Hoover J."/>
            <person name="Nierman W."/>
            <person name="Chung J."/>
            <person name="Losada L."/>
        </authorList>
    </citation>
    <scope>NUCLEOTIDE SEQUENCE [LARGE SCALE GENOMIC DNA]</scope>
    <source>
        <strain evidence="4 5">NIH1004</strain>
    </source>
</reference>
<evidence type="ECO:0000313" key="5">
    <source>
        <dbReference type="Proteomes" id="UP000308092"/>
    </source>
</evidence>
<accession>A0A4S3J1L7</accession>
<evidence type="ECO:0000256" key="3">
    <source>
        <dbReference type="PROSITE-ProRule" id="PRU00023"/>
    </source>
</evidence>
<dbReference type="Proteomes" id="UP000308092">
    <property type="component" value="Unassembled WGS sequence"/>
</dbReference>
<sequence length="83" mass="8746">MQLKATTKGNGRGATELLLAAIKGYLPIAKQLLELGAEIDAPRADTPGRTALEGAAEHGGLGMVQFLLENGAQTFGDGVWQYY</sequence>
<keyword evidence="1" id="KW-0677">Repeat</keyword>
<dbReference type="Pfam" id="PF12796">
    <property type="entry name" value="Ank_2"/>
    <property type="match status" value="1"/>
</dbReference>
<evidence type="ECO:0000256" key="2">
    <source>
        <dbReference type="ARBA" id="ARBA00023043"/>
    </source>
</evidence>
<dbReference type="InterPro" id="IPR036770">
    <property type="entry name" value="Ankyrin_rpt-contain_sf"/>
</dbReference>
<dbReference type="InterPro" id="IPR002110">
    <property type="entry name" value="Ankyrin_rpt"/>
</dbReference>